<dbReference type="SUPFAM" id="SSF47473">
    <property type="entry name" value="EF-hand"/>
    <property type="match status" value="1"/>
</dbReference>
<evidence type="ECO:0000256" key="2">
    <source>
        <dbReference type="SAM" id="MobiDB-lite"/>
    </source>
</evidence>
<organism evidence="3 4">
    <name type="scientific">Coccomyxa viridis</name>
    <dbReference type="NCBI Taxonomy" id="1274662"/>
    <lineage>
        <taxon>Eukaryota</taxon>
        <taxon>Viridiplantae</taxon>
        <taxon>Chlorophyta</taxon>
        <taxon>core chlorophytes</taxon>
        <taxon>Trebouxiophyceae</taxon>
        <taxon>Trebouxiophyceae incertae sedis</taxon>
        <taxon>Coccomyxaceae</taxon>
        <taxon>Coccomyxa</taxon>
    </lineage>
</organism>
<comment type="caution">
    <text evidence="3">The sequence shown here is derived from an EMBL/GenBank/DDBJ whole genome shotgun (WGS) entry which is preliminary data.</text>
</comment>
<dbReference type="InterPro" id="IPR007736">
    <property type="entry name" value="Caleosin-related"/>
</dbReference>
<proteinExistence type="inferred from homology"/>
<dbReference type="InterPro" id="IPR011992">
    <property type="entry name" value="EF-hand-dom_pair"/>
</dbReference>
<dbReference type="PANTHER" id="PTHR31495:SF0">
    <property type="entry name" value="BINDING PROTEIN CALEOSIN, PUTATIVE (AFU_ORTHOLOGUE AFUA_5G13750)-RELATED"/>
    <property type="match status" value="1"/>
</dbReference>
<gene>
    <name evidence="3" type="ORF">CVIRNUC_008671</name>
</gene>
<dbReference type="GO" id="GO:0005509">
    <property type="term" value="F:calcium ion binding"/>
    <property type="evidence" value="ECO:0007669"/>
    <property type="project" value="TreeGrafter"/>
</dbReference>
<feature type="compositionally biased region" description="Basic and acidic residues" evidence="2">
    <location>
        <begin position="38"/>
        <end position="58"/>
    </location>
</feature>
<dbReference type="Proteomes" id="UP001314263">
    <property type="component" value="Unassembled WGS sequence"/>
</dbReference>
<dbReference type="Gene3D" id="1.10.238.10">
    <property type="entry name" value="EF-hand"/>
    <property type="match status" value="1"/>
</dbReference>
<reference evidence="3 4" key="1">
    <citation type="submission" date="2023-10" db="EMBL/GenBank/DDBJ databases">
        <authorList>
            <person name="Maclean D."/>
            <person name="Macfadyen A."/>
        </authorList>
    </citation>
    <scope>NUCLEOTIDE SEQUENCE [LARGE SCALE GENOMIC DNA]</scope>
</reference>
<name>A0AAV1IE52_9CHLO</name>
<dbReference type="GO" id="GO:0004497">
    <property type="term" value="F:monooxygenase activity"/>
    <property type="evidence" value="ECO:0007669"/>
    <property type="project" value="TreeGrafter"/>
</dbReference>
<protein>
    <recommendedName>
        <fullName evidence="5">Caleosin</fullName>
    </recommendedName>
</protein>
<evidence type="ECO:0000313" key="4">
    <source>
        <dbReference type="Proteomes" id="UP001314263"/>
    </source>
</evidence>
<dbReference type="EMBL" id="CAUYUE010000012">
    <property type="protein sequence ID" value="CAK0785462.1"/>
    <property type="molecule type" value="Genomic_DNA"/>
</dbReference>
<accession>A0AAV1IE52</accession>
<dbReference type="Pfam" id="PF05042">
    <property type="entry name" value="Caleosin"/>
    <property type="match status" value="1"/>
</dbReference>
<dbReference type="AlphaFoldDB" id="A0AAV1IE52"/>
<keyword evidence="4" id="KW-1185">Reference proteome</keyword>
<evidence type="ECO:0000256" key="1">
    <source>
        <dbReference type="ARBA" id="ARBA00006765"/>
    </source>
</evidence>
<evidence type="ECO:0000313" key="3">
    <source>
        <dbReference type="EMBL" id="CAK0785462.1"/>
    </source>
</evidence>
<sequence length="250" mass="28357">MAPSGAIANGRPVELHGVVTGIPEVPVTITRPPSSETSKIKHPELPRANKAVSAEKPDGGSTASNRSVLQQHVDFFDTDRDGLIYPMDTYRGFHKIGFNPFLSFFAIFVIHGTFSWPSQGSWLPDPLFSLNTANMHRTKHGSDTESYDTEGRFNPEKFEEIFSKFDSSGKGGLYWKDMWTMIKHYRNVFDPTGWTAMFLEWGALWLIAADKEGFVSKEVIRAQYDGSLWYKLAQRTEKERQMKKAQKKKA</sequence>
<comment type="similarity">
    <text evidence="1">Belongs to the caleosin family.</text>
</comment>
<evidence type="ECO:0008006" key="5">
    <source>
        <dbReference type="Google" id="ProtNLM"/>
    </source>
</evidence>
<feature type="region of interest" description="Disordered" evidence="2">
    <location>
        <begin position="26"/>
        <end position="66"/>
    </location>
</feature>
<dbReference type="PANTHER" id="PTHR31495">
    <property type="entry name" value="PEROXYGENASE 3-RELATED"/>
    <property type="match status" value="1"/>
</dbReference>